<reference evidence="1 2" key="1">
    <citation type="submission" date="2016-03" db="EMBL/GenBank/DDBJ databases">
        <title>EvidentialGene: Evidence-directed Construction of Genes on Genomes.</title>
        <authorList>
            <person name="Gilbert D.G."/>
            <person name="Choi J.-H."/>
            <person name="Mockaitis K."/>
            <person name="Colbourne J."/>
            <person name="Pfrender M."/>
        </authorList>
    </citation>
    <scope>NUCLEOTIDE SEQUENCE [LARGE SCALE GENOMIC DNA]</scope>
    <source>
        <strain evidence="1 2">Xinb3</strain>
        <tissue evidence="1">Complete organism</tissue>
    </source>
</reference>
<dbReference type="OrthoDB" id="6362838at2759"/>
<proteinExistence type="predicted"/>
<accession>A0A162C8N4</accession>
<dbReference type="Proteomes" id="UP000076858">
    <property type="component" value="Unassembled WGS sequence"/>
</dbReference>
<keyword evidence="2" id="KW-1185">Reference proteome</keyword>
<comment type="caution">
    <text evidence="1">The sequence shown here is derived from an EMBL/GenBank/DDBJ whole genome shotgun (WGS) entry which is preliminary data.</text>
</comment>
<dbReference type="InterPro" id="IPR052055">
    <property type="entry name" value="Hepadnavirus_pol/RT"/>
</dbReference>
<dbReference type="PANTHER" id="PTHR33050:SF7">
    <property type="entry name" value="RIBONUCLEASE H"/>
    <property type="match status" value="1"/>
</dbReference>
<feature type="non-terminal residue" evidence="1">
    <location>
        <position position="179"/>
    </location>
</feature>
<organism evidence="1 2">
    <name type="scientific">Daphnia magna</name>
    <dbReference type="NCBI Taxonomy" id="35525"/>
    <lineage>
        <taxon>Eukaryota</taxon>
        <taxon>Metazoa</taxon>
        <taxon>Ecdysozoa</taxon>
        <taxon>Arthropoda</taxon>
        <taxon>Crustacea</taxon>
        <taxon>Branchiopoda</taxon>
        <taxon>Diplostraca</taxon>
        <taxon>Cladocera</taxon>
        <taxon>Anomopoda</taxon>
        <taxon>Daphniidae</taxon>
        <taxon>Daphnia</taxon>
    </lineage>
</organism>
<dbReference type="AlphaFoldDB" id="A0A162C8N4"/>
<sequence>REDVFERLHRPWTLKVDLFASLWNRQLDSFVSWGLQPGALAVDAFSVNWRWIRGYALPPFCLIQKVLSKTMRDEAEITLIAPWWPAQAWFPTVLELVSEPPLVLPTEGILTGPLGQSHPLAGSLILIAWRLSGKSFKPRAFRRKWSSYSWKELVSPRQLLISQRGRIGLVGTFDRVRMQ</sequence>
<protein>
    <submittedName>
        <fullName evidence="1">Uncharacterized protein</fullName>
    </submittedName>
</protein>
<gene>
    <name evidence="1" type="ORF">APZ42_000894</name>
</gene>
<evidence type="ECO:0000313" key="2">
    <source>
        <dbReference type="Proteomes" id="UP000076858"/>
    </source>
</evidence>
<dbReference type="PANTHER" id="PTHR33050">
    <property type="entry name" value="REVERSE TRANSCRIPTASE DOMAIN-CONTAINING PROTEIN"/>
    <property type="match status" value="1"/>
</dbReference>
<dbReference type="EMBL" id="LRGB01005105">
    <property type="protein sequence ID" value="KZS02171.1"/>
    <property type="molecule type" value="Genomic_DNA"/>
</dbReference>
<evidence type="ECO:0000313" key="1">
    <source>
        <dbReference type="EMBL" id="KZS02171.1"/>
    </source>
</evidence>
<feature type="non-terminal residue" evidence="1">
    <location>
        <position position="1"/>
    </location>
</feature>
<name>A0A162C8N4_9CRUS</name>